<evidence type="ECO:0000313" key="2">
    <source>
        <dbReference type="EMBL" id="SDK13940.1"/>
    </source>
</evidence>
<dbReference type="SUPFAM" id="SSF53335">
    <property type="entry name" value="S-adenosyl-L-methionine-dependent methyltransferases"/>
    <property type="match status" value="1"/>
</dbReference>
<dbReference type="InterPro" id="IPR029063">
    <property type="entry name" value="SAM-dependent_MTases_sf"/>
</dbReference>
<dbReference type="RefSeq" id="WP_245720644.1">
    <property type="nucleotide sequence ID" value="NZ_FNFH01000003.1"/>
</dbReference>
<name>A0A1G8ZIH6_9GAMM</name>
<evidence type="ECO:0000313" key="3">
    <source>
        <dbReference type="Proteomes" id="UP000199305"/>
    </source>
</evidence>
<evidence type="ECO:0000259" key="1">
    <source>
        <dbReference type="Pfam" id="PF13649"/>
    </source>
</evidence>
<organism evidence="2 3">
    <name type="scientific">Microbulbifer yueqingensis</name>
    <dbReference type="NCBI Taxonomy" id="658219"/>
    <lineage>
        <taxon>Bacteria</taxon>
        <taxon>Pseudomonadati</taxon>
        <taxon>Pseudomonadota</taxon>
        <taxon>Gammaproteobacteria</taxon>
        <taxon>Cellvibrionales</taxon>
        <taxon>Microbulbiferaceae</taxon>
        <taxon>Microbulbifer</taxon>
    </lineage>
</organism>
<dbReference type="InterPro" id="IPR041698">
    <property type="entry name" value="Methyltransf_25"/>
</dbReference>
<accession>A0A1G8ZIH6</accession>
<dbReference type="PANTHER" id="PTHR14614:SF132">
    <property type="entry name" value="PROTEIN-LYSINE METHYLTRANSFERASE C42C1.13"/>
    <property type="match status" value="1"/>
</dbReference>
<keyword evidence="2" id="KW-0808">Transferase</keyword>
<proteinExistence type="predicted"/>
<keyword evidence="2" id="KW-0489">Methyltransferase</keyword>
<protein>
    <submittedName>
        <fullName evidence="2">Methyltransferase domain-containing protein</fullName>
    </submittedName>
</protein>
<sequence length="209" mass="23636">MKGKSNDSRRLFGLTVRKNAHPDMRRLRREAGDPSLHGNKFWKSSCLTMDYLKRHPLKKGARVLDLGCGWGLGGIFCARQFDADVTGLDADPSVFPFVDYHAELNGVSVKTWRCRYERVTTEDLSAFDAVIGTDICFWDKLEAPLYNLTRRALRAGVQRVVLADPGRSPFRRLAERAEETLAAEYREWEVRRPMKASGCIMVAGETGPK</sequence>
<dbReference type="GO" id="GO:0032259">
    <property type="term" value="P:methylation"/>
    <property type="evidence" value="ECO:0007669"/>
    <property type="project" value="UniProtKB-KW"/>
</dbReference>
<dbReference type="Gene3D" id="3.40.50.150">
    <property type="entry name" value="Vaccinia Virus protein VP39"/>
    <property type="match status" value="1"/>
</dbReference>
<dbReference type="InterPro" id="IPR019410">
    <property type="entry name" value="Methyltransf_16"/>
</dbReference>
<dbReference type="Pfam" id="PF13649">
    <property type="entry name" value="Methyltransf_25"/>
    <property type="match status" value="1"/>
</dbReference>
<keyword evidence="3" id="KW-1185">Reference proteome</keyword>
<dbReference type="STRING" id="658219.SAMN05216212_1607"/>
<gene>
    <name evidence="2" type="ORF">SAMN05216212_1607</name>
</gene>
<dbReference type="AlphaFoldDB" id="A0A1G8ZIH6"/>
<dbReference type="Proteomes" id="UP000199305">
    <property type="component" value="Unassembled WGS sequence"/>
</dbReference>
<feature type="domain" description="Methyltransferase" evidence="1">
    <location>
        <begin position="63"/>
        <end position="154"/>
    </location>
</feature>
<dbReference type="EMBL" id="FNFH01000003">
    <property type="protein sequence ID" value="SDK13940.1"/>
    <property type="molecule type" value="Genomic_DNA"/>
</dbReference>
<dbReference type="PANTHER" id="PTHR14614">
    <property type="entry name" value="HEPATOCELLULAR CARCINOMA-ASSOCIATED ANTIGEN"/>
    <property type="match status" value="1"/>
</dbReference>
<dbReference type="GO" id="GO:0008168">
    <property type="term" value="F:methyltransferase activity"/>
    <property type="evidence" value="ECO:0007669"/>
    <property type="project" value="UniProtKB-KW"/>
</dbReference>
<reference evidence="3" key="1">
    <citation type="submission" date="2016-10" db="EMBL/GenBank/DDBJ databases">
        <authorList>
            <person name="Varghese N."/>
            <person name="Submissions S."/>
        </authorList>
    </citation>
    <scope>NUCLEOTIDE SEQUENCE [LARGE SCALE GENOMIC DNA]</scope>
    <source>
        <strain evidence="3">CGMCC 1.10658</strain>
    </source>
</reference>
<dbReference type="CDD" id="cd02440">
    <property type="entry name" value="AdoMet_MTases"/>
    <property type="match status" value="1"/>
</dbReference>